<evidence type="ECO:0000313" key="4">
    <source>
        <dbReference type="Proteomes" id="UP000184465"/>
    </source>
</evidence>
<dbReference type="AlphaFoldDB" id="A0A1M6SEX8"/>
<keyword evidence="4" id="KW-1185">Reference proteome</keyword>
<evidence type="ECO:0000256" key="2">
    <source>
        <dbReference type="SAM" id="Phobius"/>
    </source>
</evidence>
<organism evidence="3 4">
    <name type="scientific">Paramaledivibacter caminithermalis (strain DSM 15212 / CIP 107654 / DViRD3)</name>
    <name type="common">Clostridium caminithermale</name>
    <dbReference type="NCBI Taxonomy" id="1121301"/>
    <lineage>
        <taxon>Bacteria</taxon>
        <taxon>Bacillati</taxon>
        <taxon>Bacillota</taxon>
        <taxon>Clostridia</taxon>
        <taxon>Peptostreptococcales</taxon>
        <taxon>Caminicellaceae</taxon>
        <taxon>Paramaledivibacter</taxon>
    </lineage>
</organism>
<name>A0A1M6SEX8_PARC5</name>
<dbReference type="OrthoDB" id="5471167at2"/>
<gene>
    <name evidence="3" type="ORF">SAMN02745912_03291</name>
</gene>
<feature type="transmembrane region" description="Helical" evidence="2">
    <location>
        <begin position="6"/>
        <end position="24"/>
    </location>
</feature>
<feature type="coiled-coil region" evidence="1">
    <location>
        <begin position="26"/>
        <end position="78"/>
    </location>
</feature>
<sequence length="179" mass="20915">MKKQKIIIITTYLILICILLIFVIERNILIKKVSDLNNKYEGLNTELNKKLKAKDAAIKELTSNIEELNSIIKSKNEIIEKLPKLDEPMLQQLKEKGIDDPIKLKEDLMKHPELIPYKGSLGGRMSFFSNKDIFVLSDRWVLAYFEDGHTYGYMLLSYEITNNDDNLKIKWKVIDSYLF</sequence>
<evidence type="ECO:0000313" key="3">
    <source>
        <dbReference type="EMBL" id="SHK43235.1"/>
    </source>
</evidence>
<accession>A0A1M6SEX8</accession>
<dbReference type="EMBL" id="FRAG01000060">
    <property type="protein sequence ID" value="SHK43235.1"/>
    <property type="molecule type" value="Genomic_DNA"/>
</dbReference>
<evidence type="ECO:0000256" key="1">
    <source>
        <dbReference type="SAM" id="Coils"/>
    </source>
</evidence>
<reference evidence="3 4" key="1">
    <citation type="submission" date="2016-11" db="EMBL/GenBank/DDBJ databases">
        <authorList>
            <person name="Jaros S."/>
            <person name="Januszkiewicz K."/>
            <person name="Wedrychowicz H."/>
        </authorList>
    </citation>
    <scope>NUCLEOTIDE SEQUENCE [LARGE SCALE GENOMIC DNA]</scope>
    <source>
        <strain evidence="3 4">DSM 15212</strain>
    </source>
</reference>
<protein>
    <submittedName>
        <fullName evidence="3">Uncharacterized protein</fullName>
    </submittedName>
</protein>
<keyword evidence="2" id="KW-0812">Transmembrane</keyword>
<dbReference type="Proteomes" id="UP000184465">
    <property type="component" value="Unassembled WGS sequence"/>
</dbReference>
<dbReference type="RefSeq" id="WP_073152552.1">
    <property type="nucleotide sequence ID" value="NZ_FRAG01000060.1"/>
</dbReference>
<keyword evidence="2" id="KW-0472">Membrane</keyword>
<keyword evidence="1" id="KW-0175">Coiled coil</keyword>
<proteinExistence type="predicted"/>
<keyword evidence="2" id="KW-1133">Transmembrane helix</keyword>